<evidence type="ECO:0000256" key="1">
    <source>
        <dbReference type="SAM" id="Phobius"/>
    </source>
</evidence>
<organism evidence="2">
    <name type="scientific">Salmonella enterica subsp. enterica serovar Dessau</name>
    <dbReference type="NCBI Taxonomy" id="2564349"/>
    <lineage>
        <taxon>Bacteria</taxon>
        <taxon>Pseudomonadati</taxon>
        <taxon>Pseudomonadota</taxon>
        <taxon>Gammaproteobacteria</taxon>
        <taxon>Enterobacterales</taxon>
        <taxon>Enterobacteriaceae</taxon>
        <taxon>Salmonella</taxon>
    </lineage>
</organism>
<keyword evidence="1" id="KW-1133">Transmembrane helix</keyword>
<dbReference type="RefSeq" id="WP_219827629.1">
    <property type="nucleotide sequence ID" value="NZ_CP043765.1"/>
</dbReference>
<proteinExistence type="predicted"/>
<feature type="transmembrane region" description="Helical" evidence="1">
    <location>
        <begin position="34"/>
        <end position="53"/>
    </location>
</feature>
<dbReference type="EMBL" id="CP043765">
    <property type="protein sequence ID" value="QUS47084.1"/>
    <property type="molecule type" value="Genomic_DNA"/>
</dbReference>
<keyword evidence="1" id="KW-0472">Membrane</keyword>
<protein>
    <submittedName>
        <fullName evidence="2">Uncharacterized protein</fullName>
    </submittedName>
</protein>
<sequence length="70" mass="7596">MTRARVIWSAVLAALAAAGWFAGKRFLGWLTPELYVTFLVALGCAFLAARSLVEMGVALRGRREGGARRD</sequence>
<dbReference type="AlphaFoldDB" id="A0A8E5MZ50"/>
<evidence type="ECO:0000313" key="2">
    <source>
        <dbReference type="EMBL" id="QUS47084.1"/>
    </source>
</evidence>
<accession>A0A8E5MZ50</accession>
<reference evidence="2" key="1">
    <citation type="submission" date="2019-09" db="EMBL/GenBank/DDBJ databases">
        <title>Characterization of Mobilized Colistin Resistance Gene mcr-9 Carrying Colisitin Resistant Salmonella enterica serotype Senftenberg ST14.</title>
        <authorList>
            <person name="Cha M.-H."/>
            <person name="Woo G.-J."/>
        </authorList>
    </citation>
    <scope>NUCLEOTIDE SEQUENCE</scope>
    <source>
        <strain evidence="2">KUFSE-SAL0043</strain>
    </source>
</reference>
<name>A0A8E5MZ50_SALET</name>
<keyword evidence="1" id="KW-0812">Transmembrane</keyword>
<gene>
    <name evidence="2" type="ORF">F1331_25885</name>
</gene>